<dbReference type="EMBL" id="POWE01000180">
    <property type="protein sequence ID" value="PNQ88341.1"/>
    <property type="molecule type" value="Genomic_DNA"/>
</dbReference>
<evidence type="ECO:0000313" key="2">
    <source>
        <dbReference type="EMBL" id="PNQ88341.1"/>
    </source>
</evidence>
<accession>A0ABX4XT68</accession>
<proteinExistence type="predicted"/>
<sequence>MPVSGPNQTASQRAQRQDGQATRQQILETAG</sequence>
<evidence type="ECO:0000313" key="3">
    <source>
        <dbReference type="Proteomes" id="UP000236232"/>
    </source>
</evidence>
<dbReference type="Proteomes" id="UP000236232">
    <property type="component" value="Unassembled WGS sequence"/>
</dbReference>
<keyword evidence="3" id="KW-1185">Reference proteome</keyword>
<evidence type="ECO:0000256" key="1">
    <source>
        <dbReference type="SAM" id="MobiDB-lite"/>
    </source>
</evidence>
<protein>
    <submittedName>
        <fullName evidence="2">DUF1956 domain-containing protein</fullName>
    </submittedName>
</protein>
<comment type="caution">
    <text evidence="2">The sequence shown here is derived from an EMBL/GenBank/DDBJ whole genome shotgun (WGS) entry which is preliminary data.</text>
</comment>
<organism evidence="2 3">
    <name type="scientific">Pseudomonas gingeri NCPPB 3146 = LMG 5327</name>
    <dbReference type="NCBI Taxonomy" id="707248"/>
    <lineage>
        <taxon>Bacteria</taxon>
        <taxon>Pseudomonadati</taxon>
        <taxon>Pseudomonadota</taxon>
        <taxon>Gammaproteobacteria</taxon>
        <taxon>Pseudomonadales</taxon>
        <taxon>Pseudomonadaceae</taxon>
        <taxon>Pseudomonas</taxon>
    </lineage>
</organism>
<gene>
    <name evidence="2" type="ORF">CCU68_32580</name>
</gene>
<reference evidence="2 3" key="1">
    <citation type="submission" date="2018-01" db="EMBL/GenBank/DDBJ databases">
        <title>Draft Genome Sequence of Pseudomonas gingeri NCPPB 3146 (LMG 5327), a White Line Reaction Producer.</title>
        <authorList>
            <person name="Rokni-Zadeh H."/>
            <person name="Bahrami T."/>
            <person name="Zarvandi S."/>
            <person name="Changi-Ashtiani M."/>
            <person name="De Mot R."/>
        </authorList>
    </citation>
    <scope>NUCLEOTIDE SEQUENCE [LARGE SCALE GENOMIC DNA]</scope>
    <source>
        <strain evidence="3">NCPPB 3146 \ LMG 5327</strain>
    </source>
</reference>
<feature type="region of interest" description="Disordered" evidence="1">
    <location>
        <begin position="1"/>
        <end position="31"/>
    </location>
</feature>
<name>A0ABX4XT68_9PSED</name>
<feature type="non-terminal residue" evidence="2">
    <location>
        <position position="31"/>
    </location>
</feature>